<dbReference type="Proteomes" id="UP001474120">
    <property type="component" value="Unassembled WGS sequence"/>
</dbReference>
<dbReference type="RefSeq" id="WP_342158884.1">
    <property type="nucleotide sequence ID" value="NZ_JBCDNA010000001.1"/>
</dbReference>
<keyword evidence="2 5" id="KW-0732">Signal</keyword>
<proteinExistence type="predicted"/>
<protein>
    <recommendedName>
        <fullName evidence="6">Cytochrome c domain-containing protein</fullName>
    </recommendedName>
</protein>
<evidence type="ECO:0000256" key="2">
    <source>
        <dbReference type="ARBA" id="ARBA00022729"/>
    </source>
</evidence>
<organism evidence="7 8">
    <name type="scientific">Lutimonas vermicola</name>
    <dbReference type="NCBI Taxonomy" id="414288"/>
    <lineage>
        <taxon>Bacteria</taxon>
        <taxon>Pseudomonadati</taxon>
        <taxon>Bacteroidota</taxon>
        <taxon>Flavobacteriia</taxon>
        <taxon>Flavobacteriales</taxon>
        <taxon>Flavobacteriaceae</taxon>
        <taxon>Lutimonas</taxon>
    </lineage>
</organism>
<feature type="domain" description="Cytochrome c" evidence="6">
    <location>
        <begin position="244"/>
        <end position="352"/>
    </location>
</feature>
<evidence type="ECO:0000313" key="8">
    <source>
        <dbReference type="Proteomes" id="UP001474120"/>
    </source>
</evidence>
<feature type="chain" id="PRO_5047064056" description="Cytochrome c domain-containing protein" evidence="5">
    <location>
        <begin position="21"/>
        <end position="352"/>
    </location>
</feature>
<reference evidence="7 8" key="1">
    <citation type="submission" date="2024-04" db="EMBL/GenBank/DDBJ databases">
        <title>whole genome sequencing of Lutimonas vermicola strain IMCC1616.</title>
        <authorList>
            <person name="Bae S.S."/>
        </authorList>
    </citation>
    <scope>NUCLEOTIDE SEQUENCE [LARGE SCALE GENOMIC DNA]</scope>
    <source>
        <strain evidence="7 8">IMCC1616</strain>
    </source>
</reference>
<evidence type="ECO:0000259" key="6">
    <source>
        <dbReference type="PROSITE" id="PS51007"/>
    </source>
</evidence>
<keyword evidence="1 4" id="KW-0479">Metal-binding</keyword>
<dbReference type="EMBL" id="JBCDNA010000001">
    <property type="protein sequence ID" value="MEL4455119.1"/>
    <property type="molecule type" value="Genomic_DNA"/>
</dbReference>
<keyword evidence="8" id="KW-1185">Reference proteome</keyword>
<comment type="caution">
    <text evidence="7">The sequence shown here is derived from an EMBL/GenBank/DDBJ whole genome shotgun (WGS) entry which is preliminary data.</text>
</comment>
<evidence type="ECO:0000313" key="7">
    <source>
        <dbReference type="EMBL" id="MEL4455119.1"/>
    </source>
</evidence>
<dbReference type="InterPro" id="IPR009056">
    <property type="entry name" value="Cyt_c-like_dom"/>
</dbReference>
<dbReference type="PROSITE" id="PS51007">
    <property type="entry name" value="CYTC"/>
    <property type="match status" value="1"/>
</dbReference>
<evidence type="ECO:0000256" key="5">
    <source>
        <dbReference type="SAM" id="SignalP"/>
    </source>
</evidence>
<gene>
    <name evidence="7" type="ORF">AABB81_04380</name>
</gene>
<name>A0ABU9KY48_9FLAO</name>
<dbReference type="InterPro" id="IPR036280">
    <property type="entry name" value="Multihaem_cyt_sf"/>
</dbReference>
<dbReference type="SUPFAM" id="SSF48695">
    <property type="entry name" value="Multiheme cytochromes"/>
    <property type="match status" value="1"/>
</dbReference>
<accession>A0ABU9KY48</accession>
<evidence type="ECO:0000256" key="1">
    <source>
        <dbReference type="ARBA" id="ARBA00022723"/>
    </source>
</evidence>
<dbReference type="PANTHER" id="PTHR35038">
    <property type="entry name" value="DISSIMILATORY SULFITE REDUCTASE SIRA"/>
    <property type="match status" value="1"/>
</dbReference>
<keyword evidence="3 4" id="KW-0408">Iron</keyword>
<dbReference type="Gene3D" id="1.10.1130.10">
    <property type="entry name" value="Flavocytochrome C3, Chain A"/>
    <property type="match status" value="1"/>
</dbReference>
<evidence type="ECO:0000256" key="4">
    <source>
        <dbReference type="PROSITE-ProRule" id="PRU00433"/>
    </source>
</evidence>
<keyword evidence="4" id="KW-0349">Heme</keyword>
<sequence>MKNSKFINLLLIVATSLLLVNCTTDPIPGPAGEDGIDGIDGVDGITGTTECASCHNISTSEAVHASYLYSGHAAGGAVGYAGKRGSDKGSCTQCHSNEGYIDYVETGTVQLSVAYENATPISCTGCHNKHSSFDFENDGFDAALRLIDPVTLITDASVIIDFPDRSNNCVLCHQPRRTGPEDNGLGLYEVTSTHWGPHHGPQSTLLEGIQGIEITGGLDYPDKGTAGHRTGTSCTKCHMGETEPNAAKGLHTFKPTRTDCATCHQNGIPDKVDGLAENMATLLAILEAEGILESKINDGHLSVHPVVGTFPILTAEAAWNYLFLYEDASNGIHNPKYAKALIQNSLDALSAD</sequence>
<dbReference type="InterPro" id="IPR051829">
    <property type="entry name" value="Multiheme_Cytochr_ET"/>
</dbReference>
<feature type="signal peptide" evidence="5">
    <location>
        <begin position="1"/>
        <end position="20"/>
    </location>
</feature>
<evidence type="ECO:0000256" key="3">
    <source>
        <dbReference type="ARBA" id="ARBA00023004"/>
    </source>
</evidence>